<evidence type="ECO:0000313" key="6">
    <source>
        <dbReference type="EMBL" id="KRL85379.1"/>
    </source>
</evidence>
<dbReference type="PATRIC" id="fig|1423783.4.peg.1579"/>
<dbReference type="AlphaFoldDB" id="A0A0R1U2A4"/>
<sequence length="171" mass="18705">MSKKKHSGPSKTLVEKMLDKAGVEYAPVEFDTYQDGDVMQIDGAKMDVPRHEVYKTLVLTGNKTGPVVGVVPLDMHIDYKRLSAVSGNKKVGMVPLKDLIKTSGYEHGANNPLGIYARHHYPIYFAREAERAGTIIISSGEIGRSDRLQAADLARLVKGQFADFATATEEG</sequence>
<dbReference type="PIRSF" id="PIRSF006181">
    <property type="entry name" value="EbsC_YbaK"/>
    <property type="match status" value="1"/>
</dbReference>
<dbReference type="SUPFAM" id="SSF55826">
    <property type="entry name" value="YbaK/ProRS associated domain"/>
    <property type="match status" value="1"/>
</dbReference>
<evidence type="ECO:0000256" key="1">
    <source>
        <dbReference type="ARBA" id="ARBA00009798"/>
    </source>
</evidence>
<name>A0A0R1U2A4_9LACO</name>
<evidence type="ECO:0000313" key="7">
    <source>
        <dbReference type="Proteomes" id="UP000051922"/>
    </source>
</evidence>
<keyword evidence="7" id="KW-1185">Reference proteome</keyword>
<accession>A0A0R1U2A4</accession>
<dbReference type="EMBL" id="AZFJ01000052">
    <property type="protein sequence ID" value="KRL85379.1"/>
    <property type="molecule type" value="Genomic_DNA"/>
</dbReference>
<evidence type="ECO:0000256" key="3">
    <source>
        <dbReference type="ARBA" id="ARBA00023239"/>
    </source>
</evidence>
<dbReference type="STRING" id="1423783.FC50_GL001535"/>
<dbReference type="EC" id="4.2.-.-" evidence="4"/>
<proteinExistence type="inferred from homology"/>
<dbReference type="Gene3D" id="3.90.960.10">
    <property type="entry name" value="YbaK/aminoacyl-tRNA synthetase-associated domain"/>
    <property type="match status" value="1"/>
</dbReference>
<reference evidence="6 7" key="1">
    <citation type="journal article" date="2015" name="Genome Announc.">
        <title>Expanding the biotechnology potential of lactobacilli through comparative genomics of 213 strains and associated genera.</title>
        <authorList>
            <person name="Sun Z."/>
            <person name="Harris H.M."/>
            <person name="McCann A."/>
            <person name="Guo C."/>
            <person name="Argimon S."/>
            <person name="Zhang W."/>
            <person name="Yang X."/>
            <person name="Jeffery I.B."/>
            <person name="Cooney J.C."/>
            <person name="Kagawa T.F."/>
            <person name="Liu W."/>
            <person name="Song Y."/>
            <person name="Salvetti E."/>
            <person name="Wrobel A."/>
            <person name="Rasinkangas P."/>
            <person name="Parkhill J."/>
            <person name="Rea M.C."/>
            <person name="O'Sullivan O."/>
            <person name="Ritari J."/>
            <person name="Douillard F.P."/>
            <person name="Paul Ross R."/>
            <person name="Yang R."/>
            <person name="Briner A.E."/>
            <person name="Felis G.E."/>
            <person name="de Vos W.M."/>
            <person name="Barrangou R."/>
            <person name="Klaenhammer T.R."/>
            <person name="Caufield P.W."/>
            <person name="Cui Y."/>
            <person name="Zhang H."/>
            <person name="O'Toole P.W."/>
        </authorList>
    </citation>
    <scope>NUCLEOTIDE SEQUENCE [LARGE SCALE GENOMIC DNA]</scope>
    <source>
        <strain evidence="6 7">DSM 15945</strain>
    </source>
</reference>
<keyword evidence="3 4" id="KW-0456">Lyase</keyword>
<protein>
    <recommendedName>
        <fullName evidence="4">Cys-tRNA(Pro)/Cys-tRNA(Cys) deacylase</fullName>
        <ecNumber evidence="4">4.2.-.-</ecNumber>
    </recommendedName>
</protein>
<gene>
    <name evidence="6" type="ORF">FC50_GL001535</name>
</gene>
<dbReference type="GO" id="GO:0006412">
    <property type="term" value="P:translation"/>
    <property type="evidence" value="ECO:0007669"/>
    <property type="project" value="UniProtKB-KW"/>
</dbReference>
<dbReference type="Proteomes" id="UP000051922">
    <property type="component" value="Unassembled WGS sequence"/>
</dbReference>
<comment type="similarity">
    <text evidence="1 4">Belongs to the prolyl-tRNA editing family. YbaK/EbsC subfamily.</text>
</comment>
<dbReference type="InterPro" id="IPR036754">
    <property type="entry name" value="YbaK/aa-tRNA-synt-asso_dom_sf"/>
</dbReference>
<dbReference type="OrthoDB" id="9809296at2"/>
<dbReference type="GO" id="GO:0016829">
    <property type="term" value="F:lyase activity"/>
    <property type="evidence" value="ECO:0007669"/>
    <property type="project" value="UniProtKB-KW"/>
</dbReference>
<dbReference type="InterPro" id="IPR007214">
    <property type="entry name" value="YbaK/aa-tRNA-synth-assoc-dom"/>
</dbReference>
<dbReference type="GO" id="GO:0002161">
    <property type="term" value="F:aminoacyl-tRNA deacylase activity"/>
    <property type="evidence" value="ECO:0007669"/>
    <property type="project" value="InterPro"/>
</dbReference>
<evidence type="ECO:0000256" key="2">
    <source>
        <dbReference type="ARBA" id="ARBA00022917"/>
    </source>
</evidence>
<comment type="caution">
    <text evidence="6">The sequence shown here is derived from an EMBL/GenBank/DDBJ whole genome shotgun (WGS) entry which is preliminary data.</text>
</comment>
<feature type="domain" description="YbaK/aminoacyl-tRNA synthetase-associated" evidence="5">
    <location>
        <begin position="45"/>
        <end position="156"/>
    </location>
</feature>
<keyword evidence="2 4" id="KW-0648">Protein biosynthesis</keyword>
<evidence type="ECO:0000259" key="5">
    <source>
        <dbReference type="Pfam" id="PF04073"/>
    </source>
</evidence>
<evidence type="ECO:0000256" key="4">
    <source>
        <dbReference type="PIRNR" id="PIRNR006181"/>
    </source>
</evidence>
<dbReference type="InterPro" id="IPR004369">
    <property type="entry name" value="Prolyl-tRNA_editing_YbaK/EbsC"/>
</dbReference>
<dbReference type="Pfam" id="PF04073">
    <property type="entry name" value="tRNA_edit"/>
    <property type="match status" value="1"/>
</dbReference>
<dbReference type="CDD" id="cd00002">
    <property type="entry name" value="YbaK_deacylase"/>
    <property type="match status" value="1"/>
</dbReference>
<dbReference type="RefSeq" id="WP_054650714.1">
    <property type="nucleotide sequence ID" value="NZ_AZFJ01000052.1"/>
</dbReference>
<organism evidence="6 7">
    <name type="scientific">Lacticaseibacillus pantheris DSM 15945 = JCM 12539 = NBRC 106106</name>
    <dbReference type="NCBI Taxonomy" id="1423783"/>
    <lineage>
        <taxon>Bacteria</taxon>
        <taxon>Bacillati</taxon>
        <taxon>Bacillota</taxon>
        <taxon>Bacilli</taxon>
        <taxon>Lactobacillales</taxon>
        <taxon>Lactobacillaceae</taxon>
        <taxon>Lacticaseibacillus</taxon>
    </lineage>
</organism>